<dbReference type="InterPro" id="IPR041827">
    <property type="entry name" value="CpdB_N"/>
</dbReference>
<dbReference type="SUPFAM" id="SSF56300">
    <property type="entry name" value="Metallo-dependent phosphatases"/>
    <property type="match status" value="1"/>
</dbReference>
<feature type="region of interest" description="Disordered" evidence="12">
    <location>
        <begin position="1"/>
        <end position="32"/>
    </location>
</feature>
<dbReference type="InterPro" id="IPR008334">
    <property type="entry name" value="5'-Nucleotdase_C"/>
</dbReference>
<evidence type="ECO:0000256" key="7">
    <source>
        <dbReference type="ARBA" id="ARBA00022729"/>
    </source>
</evidence>
<evidence type="ECO:0000313" key="15">
    <source>
        <dbReference type="EMBL" id="MCM0620471.1"/>
    </source>
</evidence>
<dbReference type="SUPFAM" id="SSF55816">
    <property type="entry name" value="5'-nucleotidase (syn. UDP-sugar hydrolase), C-terminal domain"/>
    <property type="match status" value="1"/>
</dbReference>
<dbReference type="Gene3D" id="3.60.21.10">
    <property type="match status" value="1"/>
</dbReference>
<comment type="similarity">
    <text evidence="5 11">Belongs to the 5'-nucleotidase family.</text>
</comment>
<evidence type="ECO:0000256" key="3">
    <source>
        <dbReference type="ARBA" id="ARBA00001968"/>
    </source>
</evidence>
<comment type="cofactor">
    <cofactor evidence="3">
        <name>a divalent metal cation</name>
        <dbReference type="ChEBI" id="CHEBI:60240"/>
    </cofactor>
</comment>
<dbReference type="InterPro" id="IPR006146">
    <property type="entry name" value="5'-Nucleotdase_CS"/>
</dbReference>
<dbReference type="GO" id="GO:0000166">
    <property type="term" value="F:nucleotide binding"/>
    <property type="evidence" value="ECO:0007669"/>
    <property type="project" value="UniProtKB-KW"/>
</dbReference>
<feature type="domain" description="Calcineurin-like phosphoesterase" evidence="13">
    <location>
        <begin position="73"/>
        <end position="320"/>
    </location>
</feature>
<dbReference type="InterPro" id="IPR006179">
    <property type="entry name" value="5_nucleotidase/apyrase"/>
</dbReference>
<keyword evidence="9 11" id="KW-0378">Hydrolase</keyword>
<dbReference type="RefSeq" id="WP_250827084.1">
    <property type="nucleotide sequence ID" value="NZ_JAMOIL010000010.1"/>
</dbReference>
<dbReference type="GO" id="GO:0008663">
    <property type="term" value="F:2',3'-cyclic-nucleotide 2'-phosphodiesterase activity"/>
    <property type="evidence" value="ECO:0007669"/>
    <property type="project" value="UniProtKB-EC"/>
</dbReference>
<evidence type="ECO:0000259" key="13">
    <source>
        <dbReference type="Pfam" id="PF00149"/>
    </source>
</evidence>
<dbReference type="AlphaFoldDB" id="A0A9X2D6Y5"/>
<comment type="catalytic activity">
    <reaction evidence="1">
        <text>a ribonucleoside 3'-phosphate + H2O = a ribonucleoside + phosphate</text>
        <dbReference type="Rhea" id="RHEA:10144"/>
        <dbReference type="ChEBI" id="CHEBI:13197"/>
        <dbReference type="ChEBI" id="CHEBI:15377"/>
        <dbReference type="ChEBI" id="CHEBI:18254"/>
        <dbReference type="ChEBI" id="CHEBI:43474"/>
        <dbReference type="EC" id="3.1.3.6"/>
    </reaction>
</comment>
<comment type="catalytic activity">
    <reaction evidence="2">
        <text>a nucleoside 2',3'-cyclic phosphate + H2O = a nucleoside 3'-phosphate + H(+)</text>
        <dbReference type="Rhea" id="RHEA:19621"/>
        <dbReference type="ChEBI" id="CHEBI:15377"/>
        <dbReference type="ChEBI" id="CHEBI:15378"/>
        <dbReference type="ChEBI" id="CHEBI:66949"/>
        <dbReference type="ChEBI" id="CHEBI:66954"/>
        <dbReference type="EC" id="3.1.4.16"/>
    </reaction>
</comment>
<reference evidence="15" key="1">
    <citation type="submission" date="2022-05" db="EMBL/GenBank/DDBJ databases">
        <authorList>
            <person name="Tuo L."/>
        </authorList>
    </citation>
    <scope>NUCLEOTIDE SEQUENCE</scope>
    <source>
        <strain evidence="15">BSK12Z-4</strain>
    </source>
</reference>
<accession>A0A9X2D6Y5</accession>
<dbReference type="GO" id="GO:0046872">
    <property type="term" value="F:metal ion binding"/>
    <property type="evidence" value="ECO:0007669"/>
    <property type="project" value="UniProtKB-KW"/>
</dbReference>
<evidence type="ECO:0000256" key="12">
    <source>
        <dbReference type="SAM" id="MobiDB-lite"/>
    </source>
</evidence>
<evidence type="ECO:0000256" key="5">
    <source>
        <dbReference type="ARBA" id="ARBA00006654"/>
    </source>
</evidence>
<sequence length="645" mass="68700">MTQRETTTPATNPTSASTSAPTSAAAPRGASRRGLLGGAAAVTAAGALVTGQTTPASALPGTSRRGPNRARLTVLGTTDLHGNVFNWNYFKDAEYDDSSHRDIGLAKVRTLVEQVRHLRDGAGEGSLTIDAGDTIQGTPLAYYYARVEPIGGDVVHPMATAMNLVGYDAAALGNHEFNYGIDTLRTFESQLDFPLLGANAVDADTGLPAFKPYVIRRVDVGRGRKVKVGILGLTNPGIALWDKANVEGRMEFPGLVPTARKWVRELRKEKKCDVVIVSAHSGADTSSSYGDTLPAVENAATLVARRVGGIDAILVGHAHQEIAERFVTNKHTGKKVLLTEPLYWGMRLSVIDLELRKTKNRRGRTTGWEVVDVSSRLLDSADAVADEEVLAAVQANHDTVVDYVNSVVGTSSEELLAARAVVEDVPIIDFVNYVQADTVAAALAEDGVDLPVLSIAAPFSRSASFPAGDVTVRDVAGLYIYDNTLLAVKVTGAQVKDYLEYSARYFQEVTTTGPLPMDDVTNAVTATAPNGTPDYNYDAVAGLPGSELTYDIDLAQPVGSRITNLAYAGSPVDEAAEFALAVNNYRQSGGGGFPHVSTAEVVYNRQVEIRQLLIDWVSANGTIDPAAFASVDWRLVTDGEPITVE</sequence>
<dbReference type="InterPro" id="IPR036907">
    <property type="entry name" value="5'-Nucleotdase_C_sf"/>
</dbReference>
<evidence type="ECO:0000256" key="6">
    <source>
        <dbReference type="ARBA" id="ARBA00022723"/>
    </source>
</evidence>
<dbReference type="InterPro" id="IPR004843">
    <property type="entry name" value="Calcineurin-like_PHP"/>
</dbReference>
<evidence type="ECO:0000259" key="14">
    <source>
        <dbReference type="Pfam" id="PF02872"/>
    </source>
</evidence>
<dbReference type="GO" id="GO:0030288">
    <property type="term" value="C:outer membrane-bounded periplasmic space"/>
    <property type="evidence" value="ECO:0007669"/>
    <property type="project" value="TreeGrafter"/>
</dbReference>
<keyword evidence="8 11" id="KW-0547">Nucleotide-binding</keyword>
<dbReference type="Pfam" id="PF00149">
    <property type="entry name" value="Metallophos"/>
    <property type="match status" value="1"/>
</dbReference>
<keyword evidence="16" id="KW-1185">Reference proteome</keyword>
<evidence type="ECO:0000313" key="16">
    <source>
        <dbReference type="Proteomes" id="UP001139485"/>
    </source>
</evidence>
<dbReference type="PANTHER" id="PTHR11575:SF6">
    <property type="entry name" value="2',3'-CYCLIC-NUCLEOTIDE 2'-PHOSPHODIESTERASE_3'-NUCLEOTIDASE"/>
    <property type="match status" value="1"/>
</dbReference>
<gene>
    <name evidence="15" type="ORF">M8330_09205</name>
</gene>
<dbReference type="Pfam" id="PF02872">
    <property type="entry name" value="5_nucleotid_C"/>
    <property type="match status" value="1"/>
</dbReference>
<dbReference type="Proteomes" id="UP001139485">
    <property type="component" value="Unassembled WGS sequence"/>
</dbReference>
<dbReference type="GO" id="GO:0008254">
    <property type="term" value="F:3'-nucleotidase activity"/>
    <property type="evidence" value="ECO:0007669"/>
    <property type="project" value="UniProtKB-EC"/>
</dbReference>
<feature type="domain" description="5'-Nucleotidase C-terminal" evidence="14">
    <location>
        <begin position="407"/>
        <end position="596"/>
    </location>
</feature>
<dbReference type="Gene3D" id="3.90.780.10">
    <property type="entry name" value="5'-Nucleotidase, C-terminal domain"/>
    <property type="match status" value="1"/>
</dbReference>
<comment type="subcellular location">
    <subcellularLocation>
        <location evidence="4">Cell envelope</location>
    </subcellularLocation>
</comment>
<evidence type="ECO:0000256" key="2">
    <source>
        <dbReference type="ARBA" id="ARBA00001730"/>
    </source>
</evidence>
<proteinExistence type="inferred from homology"/>
<protein>
    <submittedName>
        <fullName evidence="15">5'-nucleotidase C-terminal domain-containing protein</fullName>
    </submittedName>
</protein>
<organism evidence="15 16">
    <name type="scientific">Nocardioides bruguierae</name>
    <dbReference type="NCBI Taxonomy" id="2945102"/>
    <lineage>
        <taxon>Bacteria</taxon>
        <taxon>Bacillati</taxon>
        <taxon>Actinomycetota</taxon>
        <taxon>Actinomycetes</taxon>
        <taxon>Propionibacteriales</taxon>
        <taxon>Nocardioidaceae</taxon>
        <taxon>Nocardioides</taxon>
    </lineage>
</organism>
<dbReference type="CDD" id="cd07410">
    <property type="entry name" value="MPP_CpdB_N"/>
    <property type="match status" value="1"/>
</dbReference>
<keyword evidence="10" id="KW-0511">Multifunctional enzyme</keyword>
<name>A0A9X2D6Y5_9ACTN</name>
<dbReference type="PROSITE" id="PS00786">
    <property type="entry name" value="5_NUCLEOTIDASE_2"/>
    <property type="match status" value="1"/>
</dbReference>
<comment type="caution">
    <text evidence="15">The sequence shown here is derived from an EMBL/GenBank/DDBJ whole genome shotgun (WGS) entry which is preliminary data.</text>
</comment>
<dbReference type="PANTHER" id="PTHR11575">
    <property type="entry name" value="5'-NUCLEOTIDASE-RELATED"/>
    <property type="match status" value="1"/>
</dbReference>
<evidence type="ECO:0000256" key="8">
    <source>
        <dbReference type="ARBA" id="ARBA00022741"/>
    </source>
</evidence>
<dbReference type="GO" id="GO:0009166">
    <property type="term" value="P:nucleotide catabolic process"/>
    <property type="evidence" value="ECO:0007669"/>
    <property type="project" value="InterPro"/>
</dbReference>
<evidence type="ECO:0000256" key="9">
    <source>
        <dbReference type="ARBA" id="ARBA00022801"/>
    </source>
</evidence>
<evidence type="ECO:0000256" key="1">
    <source>
        <dbReference type="ARBA" id="ARBA00000527"/>
    </source>
</evidence>
<dbReference type="InterPro" id="IPR006311">
    <property type="entry name" value="TAT_signal"/>
</dbReference>
<dbReference type="PROSITE" id="PS51318">
    <property type="entry name" value="TAT"/>
    <property type="match status" value="1"/>
</dbReference>
<dbReference type="EMBL" id="JAMOIL010000010">
    <property type="protein sequence ID" value="MCM0620471.1"/>
    <property type="molecule type" value="Genomic_DNA"/>
</dbReference>
<keyword evidence="7" id="KW-0732">Signal</keyword>
<dbReference type="PRINTS" id="PR01607">
    <property type="entry name" value="APYRASEFAMLY"/>
</dbReference>
<evidence type="ECO:0000256" key="11">
    <source>
        <dbReference type="RuleBase" id="RU362119"/>
    </source>
</evidence>
<evidence type="ECO:0000256" key="4">
    <source>
        <dbReference type="ARBA" id="ARBA00004196"/>
    </source>
</evidence>
<keyword evidence="6" id="KW-0479">Metal-binding</keyword>
<dbReference type="InterPro" id="IPR029052">
    <property type="entry name" value="Metallo-depent_PP-like"/>
</dbReference>
<evidence type="ECO:0000256" key="10">
    <source>
        <dbReference type="ARBA" id="ARBA00023268"/>
    </source>
</evidence>